<protein>
    <submittedName>
        <fullName evidence="2">Helix-turn-helix domain-containing protein</fullName>
    </submittedName>
</protein>
<keyword evidence="3" id="KW-1185">Reference proteome</keyword>
<feature type="domain" description="PucR C-terminal helix-turn-helix" evidence="1">
    <location>
        <begin position="312"/>
        <end position="365"/>
    </location>
</feature>
<dbReference type="Proteomes" id="UP001164706">
    <property type="component" value="Chromosome"/>
</dbReference>
<sequence>MKALLLKLSAIDSETEAALRVIAYFDALAIRSATAEMVVRGAAAIAEATAGLQFADGSVVRFDVRGAPVPGRPAGSPALEEVAGGVRVWIEREGPQRPFDRLVLERFALVAKGAAPERSPRKRTALADPAVVELVLSAREPMAERRVALRRLGFSPDHPVIMIAVASDESVPFDHGRIEQLVHAAAARSTATGARWGSLGAIVVQPSPGADAAVELAALRSVIARSGEERSTSFRCGMSAPVDALDAAEGWTSARDALRFARRRSGGASIVSAAELGAVAALASVSADVWARDWRVSALRELSGSESGLIDLEVLEAYLSHGSLRMAGQALHMHHSSVASRLARLEERLNLNFTVQVDLFQARLCMYAAALLDTE</sequence>
<evidence type="ECO:0000313" key="2">
    <source>
        <dbReference type="EMBL" id="WAB80741.1"/>
    </source>
</evidence>
<name>A0A9E8MJL0_9MICO</name>
<organism evidence="2 3">
    <name type="scientific">Microcella daejeonensis</name>
    <dbReference type="NCBI Taxonomy" id="2994971"/>
    <lineage>
        <taxon>Bacteria</taxon>
        <taxon>Bacillati</taxon>
        <taxon>Actinomycetota</taxon>
        <taxon>Actinomycetes</taxon>
        <taxon>Micrococcales</taxon>
        <taxon>Microbacteriaceae</taxon>
        <taxon>Microcella</taxon>
    </lineage>
</organism>
<gene>
    <name evidence="2" type="ORF">OVN18_09200</name>
</gene>
<dbReference type="RefSeq" id="WP_267780433.1">
    <property type="nucleotide sequence ID" value="NZ_CP113089.1"/>
</dbReference>
<dbReference type="InterPro" id="IPR042070">
    <property type="entry name" value="PucR_C-HTH_sf"/>
</dbReference>
<evidence type="ECO:0000313" key="3">
    <source>
        <dbReference type="Proteomes" id="UP001164706"/>
    </source>
</evidence>
<dbReference type="Pfam" id="PF13556">
    <property type="entry name" value="HTH_30"/>
    <property type="match status" value="1"/>
</dbReference>
<dbReference type="AlphaFoldDB" id="A0A9E8MJL0"/>
<reference evidence="2" key="1">
    <citation type="submission" date="2022-11" db="EMBL/GenBank/DDBJ databases">
        <title>Description of Microcella daejonensis nov. sp, isolated from riverside soil.</title>
        <authorList>
            <person name="Molina K.M."/>
            <person name="Kim S.B."/>
        </authorList>
    </citation>
    <scope>NUCLEOTIDE SEQUENCE</scope>
    <source>
        <strain evidence="2">MMS21-STM12</strain>
    </source>
</reference>
<dbReference type="PANTHER" id="PTHR33744">
    <property type="entry name" value="CARBOHYDRATE DIACID REGULATOR"/>
    <property type="match status" value="1"/>
</dbReference>
<accession>A0A9E8MJL0</accession>
<dbReference type="Gene3D" id="1.10.10.2840">
    <property type="entry name" value="PucR C-terminal helix-turn-helix domain"/>
    <property type="match status" value="1"/>
</dbReference>
<dbReference type="EMBL" id="CP113089">
    <property type="protein sequence ID" value="WAB80741.1"/>
    <property type="molecule type" value="Genomic_DNA"/>
</dbReference>
<dbReference type="InterPro" id="IPR051448">
    <property type="entry name" value="CdaR-like_regulators"/>
</dbReference>
<evidence type="ECO:0000259" key="1">
    <source>
        <dbReference type="Pfam" id="PF13556"/>
    </source>
</evidence>
<dbReference type="PANTHER" id="PTHR33744:SF1">
    <property type="entry name" value="DNA-BINDING TRANSCRIPTIONAL ACTIVATOR ADER"/>
    <property type="match status" value="1"/>
</dbReference>
<dbReference type="InterPro" id="IPR025736">
    <property type="entry name" value="PucR_C-HTH_dom"/>
</dbReference>
<dbReference type="KEGG" id="mdb:OVN18_09200"/>
<proteinExistence type="predicted"/>